<dbReference type="Proteomes" id="UP000254060">
    <property type="component" value="Unassembled WGS sequence"/>
</dbReference>
<name>A0A377FVX4_9BACL</name>
<dbReference type="STRING" id="1397694.GCA_000702585_02502"/>
<dbReference type="SUPFAM" id="SSF55154">
    <property type="entry name" value="CYTH-like phosphatases"/>
    <property type="match status" value="1"/>
</dbReference>
<protein>
    <submittedName>
        <fullName evidence="2">Uncharacterized conserved protein</fullName>
    </submittedName>
</protein>
<gene>
    <name evidence="2" type="primary">yjbK</name>
    <name evidence="2" type="ORF">NCTC13163_02009</name>
</gene>
<proteinExistence type="predicted"/>
<dbReference type="SMART" id="SM01118">
    <property type="entry name" value="CYTH"/>
    <property type="match status" value="1"/>
</dbReference>
<dbReference type="RefSeq" id="WP_029335542.1">
    <property type="nucleotide sequence ID" value="NZ_UGGP01000001.1"/>
</dbReference>
<evidence type="ECO:0000313" key="2">
    <source>
        <dbReference type="EMBL" id="STO08636.1"/>
    </source>
</evidence>
<dbReference type="EMBL" id="UGGP01000001">
    <property type="protein sequence ID" value="STO08636.1"/>
    <property type="molecule type" value="Genomic_DNA"/>
</dbReference>
<organism evidence="2 3">
    <name type="scientific">Exiguobacterium aurantiacum</name>
    <dbReference type="NCBI Taxonomy" id="33987"/>
    <lineage>
        <taxon>Bacteria</taxon>
        <taxon>Bacillati</taxon>
        <taxon>Bacillota</taxon>
        <taxon>Bacilli</taxon>
        <taxon>Bacillales</taxon>
        <taxon>Bacillales Family XII. Incertae Sedis</taxon>
        <taxon>Exiguobacterium</taxon>
    </lineage>
</organism>
<dbReference type="PIRSF" id="PIRSF012526">
    <property type="entry name" value="CYTH_UCP012526"/>
    <property type="match status" value="1"/>
</dbReference>
<dbReference type="CDD" id="cd07762">
    <property type="entry name" value="CYTH-like_Pase_1"/>
    <property type="match status" value="1"/>
</dbReference>
<dbReference type="Gene3D" id="2.40.320.10">
    <property type="entry name" value="Hypothetical Protein Pfu-838710-001"/>
    <property type="match status" value="1"/>
</dbReference>
<accession>A0A377FVX4</accession>
<sequence length="193" mass="22181">MTQEVEIEFKSMLTKDEYEALLDAYQLADQVKWQANDYFDTPTFELRNHGAALRIREKKTGLVLTLKQPHDVGLLETHAPLTDEAAENLFKYGIVHDEQMKEALASFNLTGPLEHLGRLETKRAEIETAEGLLVLDESNYLEIRDYEIEFEVTDETAGRIAFERLLAKHGIPLRPAKNKIVRFMEEKMSRSEG</sequence>
<reference evidence="2 3" key="1">
    <citation type="submission" date="2018-06" db="EMBL/GenBank/DDBJ databases">
        <authorList>
            <consortium name="Pathogen Informatics"/>
            <person name="Doyle S."/>
        </authorList>
    </citation>
    <scope>NUCLEOTIDE SEQUENCE [LARGE SCALE GENOMIC DNA]</scope>
    <source>
        <strain evidence="2 3">NCTC13163</strain>
    </source>
</reference>
<dbReference type="InterPro" id="IPR023577">
    <property type="entry name" value="CYTH_domain"/>
</dbReference>
<dbReference type="InterPro" id="IPR033469">
    <property type="entry name" value="CYTH-like_dom_sf"/>
</dbReference>
<dbReference type="InterPro" id="IPR009195">
    <property type="entry name" value="Uncharacterised_YjbK"/>
</dbReference>
<evidence type="ECO:0000313" key="3">
    <source>
        <dbReference type="Proteomes" id="UP000254060"/>
    </source>
</evidence>
<feature type="domain" description="CYTH" evidence="1">
    <location>
        <begin position="4"/>
        <end position="190"/>
    </location>
</feature>
<dbReference type="AlphaFoldDB" id="A0A377FVX4"/>
<evidence type="ECO:0000259" key="1">
    <source>
        <dbReference type="PROSITE" id="PS51707"/>
    </source>
</evidence>
<dbReference type="PROSITE" id="PS51707">
    <property type="entry name" value="CYTH"/>
    <property type="match status" value="1"/>
</dbReference>
<dbReference type="Pfam" id="PF01928">
    <property type="entry name" value="CYTH"/>
    <property type="match status" value="1"/>
</dbReference>